<evidence type="ECO:0000313" key="2">
    <source>
        <dbReference type="Proteomes" id="UP000094828"/>
    </source>
</evidence>
<dbReference type="Proteomes" id="UP000094828">
    <property type="component" value="Unassembled WGS sequence"/>
</dbReference>
<sequence>MDRLVHEAFRISLDRQQIFKSRFGSKFDRQMFDKRTREVVLTITMLNTLPDEPLHRKVLSRIPIEFINECRKEAVR</sequence>
<comment type="caution">
    <text evidence="1">The sequence shown here is derived from an EMBL/GenBank/DDBJ whole genome shotgun (WGS) entry which is preliminary data.</text>
</comment>
<gene>
    <name evidence="1" type="ORF">A6X21_22980</name>
</gene>
<reference evidence="1 2" key="1">
    <citation type="submission" date="2016-05" db="EMBL/GenBank/DDBJ databases">
        <title>Genomic and physiological characterization of Planctopirus sp. isolated from fresh water lake.</title>
        <authorList>
            <person name="Subhash Y."/>
            <person name="Ramana C."/>
        </authorList>
    </citation>
    <scope>NUCLEOTIDE SEQUENCE [LARGE SCALE GENOMIC DNA]</scope>
    <source>
        <strain evidence="1 2">JC280</strain>
    </source>
</reference>
<accession>A0A1C3ECS4</accession>
<dbReference type="AlphaFoldDB" id="A0A1C3ECS4"/>
<proteinExistence type="predicted"/>
<organism evidence="1 2">
    <name type="scientific">Planctopirus hydrillae</name>
    <dbReference type="NCBI Taxonomy" id="1841610"/>
    <lineage>
        <taxon>Bacteria</taxon>
        <taxon>Pseudomonadati</taxon>
        <taxon>Planctomycetota</taxon>
        <taxon>Planctomycetia</taxon>
        <taxon>Planctomycetales</taxon>
        <taxon>Planctomycetaceae</taxon>
        <taxon>Planctopirus</taxon>
    </lineage>
</organism>
<protein>
    <submittedName>
        <fullName evidence="1">Uncharacterized protein</fullName>
    </submittedName>
</protein>
<keyword evidence="2" id="KW-1185">Reference proteome</keyword>
<evidence type="ECO:0000313" key="1">
    <source>
        <dbReference type="EMBL" id="ODA31057.1"/>
    </source>
</evidence>
<name>A0A1C3ECS4_9PLAN</name>
<dbReference type="EMBL" id="LYDR01000093">
    <property type="protein sequence ID" value="ODA31057.1"/>
    <property type="molecule type" value="Genomic_DNA"/>
</dbReference>